<dbReference type="PANTHER" id="PTHR35532">
    <property type="entry name" value="SIMILAR TO POLYHYDROXYALKANOATE DEPOLYMERASE"/>
    <property type="match status" value="1"/>
</dbReference>
<dbReference type="PANTHER" id="PTHR35532:SF5">
    <property type="entry name" value="CARBOHYDRATE-BINDING DOMAIN-CONTAINING PROTEIN"/>
    <property type="match status" value="1"/>
</dbReference>
<evidence type="ECO:0000313" key="2">
    <source>
        <dbReference type="EMBL" id="SVD29153.1"/>
    </source>
</evidence>
<organism evidence="2">
    <name type="scientific">marine metagenome</name>
    <dbReference type="NCBI Taxonomy" id="408172"/>
    <lineage>
        <taxon>unclassified sequences</taxon>
        <taxon>metagenomes</taxon>
        <taxon>ecological metagenomes</taxon>
    </lineage>
</organism>
<reference evidence="2" key="1">
    <citation type="submission" date="2018-05" db="EMBL/GenBank/DDBJ databases">
        <authorList>
            <person name="Lanie J.A."/>
            <person name="Ng W.-L."/>
            <person name="Kazmierczak K.M."/>
            <person name="Andrzejewski T.M."/>
            <person name="Davidsen T.M."/>
            <person name="Wayne K.J."/>
            <person name="Tettelin H."/>
            <person name="Glass J.I."/>
            <person name="Rusch D."/>
            <person name="Podicherti R."/>
            <person name="Tsui H.-C.T."/>
            <person name="Winkler M.E."/>
        </authorList>
    </citation>
    <scope>NUCLEOTIDE SEQUENCE</scope>
</reference>
<dbReference type="GO" id="GO:0004553">
    <property type="term" value="F:hydrolase activity, hydrolyzing O-glycosyl compounds"/>
    <property type="evidence" value="ECO:0007669"/>
    <property type="project" value="InterPro"/>
</dbReference>
<dbReference type="AlphaFoldDB" id="A0A382U4H7"/>
<sequence>MRCFPRLMLIVLWPALATSEQALTSVGPLAYYAVERAIDPIIIDGKLDEFSWERSNQINNLDRILNDYADVHFATRSKMLWDDEYFYFSFVCQDADIWAIYENEDDRLWEEEVVEVFIDPDGDGKNYLELEVNPQNVVVDLLVYSISPEWVAS</sequence>
<dbReference type="Pfam" id="PF06452">
    <property type="entry name" value="CBM9_1"/>
    <property type="match status" value="1"/>
</dbReference>
<feature type="non-terminal residue" evidence="2">
    <location>
        <position position="153"/>
    </location>
</feature>
<dbReference type="CDD" id="cd09620">
    <property type="entry name" value="CBM9_like_3"/>
    <property type="match status" value="1"/>
</dbReference>
<protein>
    <recommendedName>
        <fullName evidence="1">Carbohydrate-binding domain-containing protein</fullName>
    </recommendedName>
</protein>
<evidence type="ECO:0000259" key="1">
    <source>
        <dbReference type="Pfam" id="PF06452"/>
    </source>
</evidence>
<dbReference type="SUPFAM" id="SSF49344">
    <property type="entry name" value="CBD9-like"/>
    <property type="match status" value="1"/>
</dbReference>
<dbReference type="EMBL" id="UINC01141428">
    <property type="protein sequence ID" value="SVD29153.1"/>
    <property type="molecule type" value="Genomic_DNA"/>
</dbReference>
<dbReference type="GO" id="GO:0016052">
    <property type="term" value="P:carbohydrate catabolic process"/>
    <property type="evidence" value="ECO:0007669"/>
    <property type="project" value="InterPro"/>
</dbReference>
<dbReference type="Gene3D" id="2.60.40.1190">
    <property type="match status" value="1"/>
</dbReference>
<gene>
    <name evidence="2" type="ORF">METZ01_LOCUS382007</name>
</gene>
<feature type="domain" description="Carbohydrate-binding" evidence="1">
    <location>
        <begin position="43"/>
        <end position="129"/>
    </location>
</feature>
<dbReference type="InterPro" id="IPR010502">
    <property type="entry name" value="Carb-bd_dom_fam9"/>
</dbReference>
<accession>A0A382U4H7</accession>
<proteinExistence type="predicted"/>
<name>A0A382U4H7_9ZZZZ</name>
<dbReference type="GO" id="GO:0030246">
    <property type="term" value="F:carbohydrate binding"/>
    <property type="evidence" value="ECO:0007669"/>
    <property type="project" value="InterPro"/>
</dbReference>